<protein>
    <submittedName>
        <fullName evidence="4">FecR family protein</fullName>
    </submittedName>
</protein>
<dbReference type="InterPro" id="IPR032508">
    <property type="entry name" value="FecR_C"/>
</dbReference>
<evidence type="ECO:0000259" key="2">
    <source>
        <dbReference type="Pfam" id="PF04773"/>
    </source>
</evidence>
<feature type="transmembrane region" description="Helical" evidence="1">
    <location>
        <begin position="76"/>
        <end position="95"/>
    </location>
</feature>
<dbReference type="PANTHER" id="PTHR30273">
    <property type="entry name" value="PERIPLASMIC SIGNAL SENSOR AND SIGMA FACTOR ACTIVATOR FECR-RELATED"/>
    <property type="match status" value="1"/>
</dbReference>
<accession>A0ABT8WLW6</accession>
<keyword evidence="1" id="KW-0472">Membrane</keyword>
<evidence type="ECO:0000313" key="4">
    <source>
        <dbReference type="EMBL" id="MDO5974149.1"/>
    </source>
</evidence>
<feature type="domain" description="FecR protein" evidence="2">
    <location>
        <begin position="101"/>
        <end position="191"/>
    </location>
</feature>
<dbReference type="Gene3D" id="2.60.120.1440">
    <property type="match status" value="1"/>
</dbReference>
<reference evidence="4" key="1">
    <citation type="submission" date="2023-07" db="EMBL/GenBank/DDBJ databases">
        <title>Two novel species in the genus Flavivirga.</title>
        <authorList>
            <person name="Kwon K."/>
        </authorList>
    </citation>
    <scope>NUCLEOTIDE SEQUENCE</scope>
    <source>
        <strain evidence="4">KACC 14158</strain>
    </source>
</reference>
<feature type="domain" description="Protein FecR C-terminal" evidence="3">
    <location>
        <begin position="232"/>
        <end position="295"/>
    </location>
</feature>
<evidence type="ECO:0000259" key="3">
    <source>
        <dbReference type="Pfam" id="PF16344"/>
    </source>
</evidence>
<sequence length="303" mass="35145">MEKDYLIETWLKGDLTVAEKEAFSKLDDALFNQYIVDTAQHFKASHFSKVNDFKTFNQRYHSEKTFVKKLYWLPPLLKIASVIIIGLGIYFSFFFNTLTHIETLASEKTIIELPDHSKVELNALTRVTFNAENWNKKRELKLEGEAFFKVAKGRVFDVKTHDGIVTVVGTQFNVKQRAHYFEVKCFEGIVKVTSDTIVRVLHAGDVFQVLNGTFSERKTKASTPRWPHNISNFETIPFKEVLMELERQYNIQVIYKGIDANRLFTGGFEHNKLENALISITQPMNMTFELRSSNLVILHEKEH</sequence>
<proteinExistence type="predicted"/>
<dbReference type="Pfam" id="PF04773">
    <property type="entry name" value="FecR"/>
    <property type="match status" value="1"/>
</dbReference>
<evidence type="ECO:0000313" key="5">
    <source>
        <dbReference type="Proteomes" id="UP001176806"/>
    </source>
</evidence>
<name>A0ABT8WLW6_9FLAO</name>
<dbReference type="EMBL" id="JAUOEL010000002">
    <property type="protein sequence ID" value="MDO5974149.1"/>
    <property type="molecule type" value="Genomic_DNA"/>
</dbReference>
<dbReference type="InterPro" id="IPR012373">
    <property type="entry name" value="Ferrdict_sens_TM"/>
</dbReference>
<keyword evidence="1" id="KW-0812">Transmembrane</keyword>
<dbReference type="Pfam" id="PF16344">
    <property type="entry name" value="FecR_C"/>
    <property type="match status" value="1"/>
</dbReference>
<organism evidence="4 5">
    <name type="scientific">Flavivirga jejuensis</name>
    <dbReference type="NCBI Taxonomy" id="870487"/>
    <lineage>
        <taxon>Bacteria</taxon>
        <taxon>Pseudomonadati</taxon>
        <taxon>Bacteroidota</taxon>
        <taxon>Flavobacteriia</taxon>
        <taxon>Flavobacteriales</taxon>
        <taxon>Flavobacteriaceae</taxon>
        <taxon>Flavivirga</taxon>
    </lineage>
</organism>
<keyword evidence="1" id="KW-1133">Transmembrane helix</keyword>
<dbReference type="Proteomes" id="UP001176806">
    <property type="component" value="Unassembled WGS sequence"/>
</dbReference>
<comment type="caution">
    <text evidence="4">The sequence shown here is derived from an EMBL/GenBank/DDBJ whole genome shotgun (WGS) entry which is preliminary data.</text>
</comment>
<dbReference type="PANTHER" id="PTHR30273:SF2">
    <property type="entry name" value="PROTEIN FECR"/>
    <property type="match status" value="1"/>
</dbReference>
<dbReference type="InterPro" id="IPR006860">
    <property type="entry name" value="FecR"/>
</dbReference>
<evidence type="ECO:0000256" key="1">
    <source>
        <dbReference type="SAM" id="Phobius"/>
    </source>
</evidence>
<gene>
    <name evidence="4" type="ORF">Q4Q40_08130</name>
</gene>
<dbReference type="RefSeq" id="WP_303301288.1">
    <property type="nucleotide sequence ID" value="NZ_BAABDA010000051.1"/>
</dbReference>
<dbReference type="Gene3D" id="3.55.50.30">
    <property type="match status" value="1"/>
</dbReference>
<keyword evidence="5" id="KW-1185">Reference proteome</keyword>